<dbReference type="OrthoDB" id="17491at10239"/>
<dbReference type="RefSeq" id="YP_004306363.1">
    <property type="nucleotide sequence ID" value="NC_015264.1"/>
</dbReference>
<dbReference type="KEGG" id="vg:10323831"/>
<proteinExistence type="predicted"/>
<keyword evidence="2" id="KW-1185">Reference proteome</keyword>
<sequence>MNTSQNRFILAHAASLLVTAYKECIAEYQTVLPLNLSIGHDAPDSYAALRSQAAQGQLKVSTAHNASSIYGASGNLTFRIFHDYGHLLYDAEFTTEQEVSLALTQWRDLIRYIPQEWQGICYVVYRADTVAQSEYEAIHKDFPVDQKAFVLDILNKHFEAEPR</sequence>
<evidence type="ECO:0000313" key="1">
    <source>
        <dbReference type="EMBL" id="ADV35708.1"/>
    </source>
</evidence>
<evidence type="ECO:0000313" key="2">
    <source>
        <dbReference type="Proteomes" id="UP000007475"/>
    </source>
</evidence>
<reference evidence="1 2" key="1">
    <citation type="journal article" date="2011" name="Virol. J.">
        <title>Complete genome sequence of the lytic Pseudomonas fluorescens phage phiIBB-PF7A.</title>
        <authorList>
            <person name="Sillankorva S."/>
            <person name="Kluskens L.D."/>
            <person name="Lingohr E.J."/>
            <person name="Kropinski A.M."/>
            <person name="Neubauer P."/>
            <person name="Azeredo J."/>
        </authorList>
    </citation>
    <scope>NUCLEOTIDE SEQUENCE [LARGE SCALE GENOMIC DNA]</scope>
</reference>
<dbReference type="EMBL" id="GU583987">
    <property type="protein sequence ID" value="ADV35708.1"/>
    <property type="molecule type" value="Genomic_DNA"/>
</dbReference>
<organism evidence="1 2">
    <name type="scientific">Pseudomonas phage phiIBB-PF7A</name>
    <dbReference type="NCBI Taxonomy" id="942165"/>
    <lineage>
        <taxon>Viruses</taxon>
        <taxon>Duplodnaviria</taxon>
        <taxon>Heunggongvirae</taxon>
        <taxon>Uroviricota</taxon>
        <taxon>Caudoviricetes</taxon>
        <taxon>Autographivirales</taxon>
        <taxon>Autotranscriptaviridae</taxon>
        <taxon>Studiervirinae</taxon>
        <taxon>Pifdecavirus</taxon>
        <taxon>Pifdecavirus IBBPF7A</taxon>
    </lineage>
</organism>
<protein>
    <submittedName>
        <fullName evidence="1">Uncharacterized protein</fullName>
    </submittedName>
</protein>
<dbReference type="Proteomes" id="UP000007475">
    <property type="component" value="Segment"/>
</dbReference>
<dbReference type="GeneID" id="10323831"/>
<name>E9KII3_9CAUD</name>
<gene>
    <name evidence="1" type="ORF">phiIBB-PF7Ap43</name>
</gene>
<accession>E9KII3</accession>